<evidence type="ECO:0000256" key="15">
    <source>
        <dbReference type="ARBA" id="ARBA00039546"/>
    </source>
</evidence>
<gene>
    <name evidence="20" type="ORF">HJG63_005321</name>
</gene>
<dbReference type="InterPro" id="IPR013783">
    <property type="entry name" value="Ig-like_fold"/>
</dbReference>
<dbReference type="InterPro" id="IPR017903">
    <property type="entry name" value="COS_domain"/>
</dbReference>
<evidence type="ECO:0000256" key="17">
    <source>
        <dbReference type="SAM" id="MobiDB-lite"/>
    </source>
</evidence>
<dbReference type="Gene3D" id="2.60.120.920">
    <property type="match status" value="1"/>
</dbReference>
<evidence type="ECO:0000256" key="16">
    <source>
        <dbReference type="SAM" id="Coils"/>
    </source>
</evidence>
<protein>
    <recommendedName>
        <fullName evidence="15">Fibronectin type III and SPRY domain-containing protein 1</fullName>
    </recommendedName>
</protein>
<evidence type="ECO:0000256" key="8">
    <source>
        <dbReference type="ARBA" id="ARBA00022776"/>
    </source>
</evidence>
<keyword evidence="6" id="KW-0132">Cell division</keyword>
<evidence type="ECO:0000313" key="21">
    <source>
        <dbReference type="Proteomes" id="UP000593571"/>
    </source>
</evidence>
<comment type="subunit">
    <text evidence="14">Oligomerization is required for binding to microtubules.</text>
</comment>
<keyword evidence="4" id="KW-0488">Methylation</keyword>
<keyword evidence="10" id="KW-0206">Cytoskeleton</keyword>
<comment type="function">
    <text evidence="13">May be involved in microtubule organization and stabilization.</text>
</comment>
<dbReference type="GO" id="GO:0005874">
    <property type="term" value="C:microtubule"/>
    <property type="evidence" value="ECO:0007669"/>
    <property type="project" value="UniProtKB-KW"/>
</dbReference>
<dbReference type="Proteomes" id="UP000593571">
    <property type="component" value="Unassembled WGS sequence"/>
</dbReference>
<proteinExistence type="predicted"/>
<dbReference type="AlphaFoldDB" id="A0A7J8BRF3"/>
<reference evidence="20 21" key="1">
    <citation type="journal article" date="2020" name="Nature">
        <title>Six reference-quality genomes reveal evolution of bat adaptations.</title>
        <authorList>
            <person name="Jebb D."/>
            <person name="Huang Z."/>
            <person name="Pippel M."/>
            <person name="Hughes G.M."/>
            <person name="Lavrichenko K."/>
            <person name="Devanna P."/>
            <person name="Winkler S."/>
            <person name="Jermiin L.S."/>
            <person name="Skirmuntt E.C."/>
            <person name="Katzourakis A."/>
            <person name="Burkitt-Gray L."/>
            <person name="Ray D.A."/>
            <person name="Sullivan K.A.M."/>
            <person name="Roscito J.G."/>
            <person name="Kirilenko B.M."/>
            <person name="Davalos L.M."/>
            <person name="Corthals A.P."/>
            <person name="Power M.L."/>
            <person name="Jones G."/>
            <person name="Ransome R.D."/>
            <person name="Dechmann D.K.N."/>
            <person name="Locatelli A.G."/>
            <person name="Puechmaille S.J."/>
            <person name="Fedrigo O."/>
            <person name="Jarvis E.D."/>
            <person name="Hiller M."/>
            <person name="Vernes S.C."/>
            <person name="Myers E.W."/>
            <person name="Teeling E.C."/>
        </authorList>
    </citation>
    <scope>NUCLEOTIDE SEQUENCE [LARGE SCALE GENOMIC DNA]</scope>
    <source>
        <strain evidence="20">MRouAeg1</strain>
        <tissue evidence="20">Muscle</tissue>
    </source>
</reference>
<dbReference type="CDD" id="cd12901">
    <property type="entry name" value="SPRY_PRY_FSD1"/>
    <property type="match status" value="1"/>
</dbReference>
<evidence type="ECO:0000256" key="3">
    <source>
        <dbReference type="ARBA" id="ARBA00004626"/>
    </source>
</evidence>
<dbReference type="Pfam" id="PF00622">
    <property type="entry name" value="SPRY"/>
    <property type="match status" value="1"/>
</dbReference>
<dbReference type="GO" id="GO:0060236">
    <property type="term" value="P:regulation of mitotic spindle organization"/>
    <property type="evidence" value="ECO:0007669"/>
    <property type="project" value="TreeGrafter"/>
</dbReference>
<dbReference type="Gene3D" id="1.20.5.170">
    <property type="match status" value="1"/>
</dbReference>
<evidence type="ECO:0000256" key="6">
    <source>
        <dbReference type="ARBA" id="ARBA00022618"/>
    </source>
</evidence>
<keyword evidence="7" id="KW-0493">Microtubule</keyword>
<dbReference type="SMART" id="SM00449">
    <property type="entry name" value="SPRY"/>
    <property type="match status" value="1"/>
</dbReference>
<dbReference type="InterPro" id="IPR003877">
    <property type="entry name" value="SPRY_dom"/>
</dbReference>
<accession>A0A7J8BRF3</accession>
<feature type="domain" description="COS" evidence="19">
    <location>
        <begin position="105"/>
        <end position="162"/>
    </location>
</feature>
<dbReference type="InterPro" id="IPR003649">
    <property type="entry name" value="Bbox_C"/>
</dbReference>
<dbReference type="EMBL" id="JACASE010000016">
    <property type="protein sequence ID" value="KAF6401031.1"/>
    <property type="molecule type" value="Genomic_DNA"/>
</dbReference>
<dbReference type="InterPro" id="IPR050617">
    <property type="entry name" value="E3_ligase_FN3/SPRY"/>
</dbReference>
<sequence length="479" mass="53435">MEDQREALRKIITTLAVKNEEIQNFIYSLKQMLLNVEANSAKVQEDLEAEFQSLFSLLEELKEGMLMKIKQDRASRTYELQNQLAACTRALESSEELLETANQTLQATDRGDFPQAAKQIKDGVTMAPAFRLSLKAKVSDNMSHLMVDFAQERRMLQALKFLPVPSAPVIDLAESLVADNCVTLVRRTNFEGPPRLKEDHPWMVVEGIRQTEYTLTGLKFDMKYMNFRVKACNKAVAGEFSEPVTLETPAFMFRLDASTSHQNLRVDDLSVEWDAMGGKVQDIKAREKDGKGRTASPVNSPARGTSSPKRMPSGRGGRDRFTAESYTVLGDTPIDGGEHYWEVRYEPDSKAFGVGVAYRSLGRFEQLGKTAASWCLHVNNWLQASFTAKHGNKAKALEAPVPDCLGVHCDFHQGLLSFYNARTKQLLHTFKAKFTQPLLPAFTVWCGSFQVTTGLQVPSSVRCLQKRGSATSSSNASLT</sequence>
<dbReference type="FunFam" id="1.20.5.170:FF:000064">
    <property type="entry name" value="fibronectin type III and SPRY domain-containing protein 1"/>
    <property type="match status" value="1"/>
</dbReference>
<evidence type="ECO:0000256" key="13">
    <source>
        <dbReference type="ARBA" id="ARBA00037674"/>
    </source>
</evidence>
<keyword evidence="9 16" id="KW-0175">Coiled coil</keyword>
<feature type="compositionally biased region" description="Polar residues" evidence="17">
    <location>
        <begin position="296"/>
        <end position="308"/>
    </location>
</feature>
<dbReference type="InterPro" id="IPR013320">
    <property type="entry name" value="ConA-like_dom_sf"/>
</dbReference>
<keyword evidence="8" id="KW-0498">Mitosis</keyword>
<dbReference type="CDD" id="cd00063">
    <property type="entry name" value="FN3"/>
    <property type="match status" value="1"/>
</dbReference>
<dbReference type="GO" id="GO:0051301">
    <property type="term" value="P:cell division"/>
    <property type="evidence" value="ECO:0007669"/>
    <property type="project" value="UniProtKB-KW"/>
</dbReference>
<keyword evidence="11" id="KW-0539">Nucleus</keyword>
<dbReference type="GO" id="GO:0032154">
    <property type="term" value="C:cleavage furrow"/>
    <property type="evidence" value="ECO:0007669"/>
    <property type="project" value="UniProtKB-SubCell"/>
</dbReference>
<dbReference type="PROSITE" id="PS50188">
    <property type="entry name" value="B302_SPRY"/>
    <property type="match status" value="1"/>
</dbReference>
<evidence type="ECO:0000256" key="5">
    <source>
        <dbReference type="ARBA" id="ARBA00022490"/>
    </source>
</evidence>
<dbReference type="InterPro" id="IPR036116">
    <property type="entry name" value="FN3_sf"/>
</dbReference>
<dbReference type="SUPFAM" id="SSF49265">
    <property type="entry name" value="Fibronectin type III"/>
    <property type="match status" value="1"/>
</dbReference>
<feature type="compositionally biased region" description="Basic and acidic residues" evidence="17">
    <location>
        <begin position="283"/>
        <end position="292"/>
    </location>
</feature>
<dbReference type="PANTHER" id="PTHR24099:SF4">
    <property type="entry name" value="FIBRONECTIN TYPE III AND SPRY DOMAIN-CONTAINING PROTEIN 1"/>
    <property type="match status" value="1"/>
</dbReference>
<organism evidence="20 21">
    <name type="scientific">Rousettus aegyptiacus</name>
    <name type="common">Egyptian fruit bat</name>
    <name type="synonym">Pteropus aegyptiacus</name>
    <dbReference type="NCBI Taxonomy" id="9407"/>
    <lineage>
        <taxon>Eukaryota</taxon>
        <taxon>Metazoa</taxon>
        <taxon>Chordata</taxon>
        <taxon>Craniata</taxon>
        <taxon>Vertebrata</taxon>
        <taxon>Euteleostomi</taxon>
        <taxon>Mammalia</taxon>
        <taxon>Eutheria</taxon>
        <taxon>Laurasiatheria</taxon>
        <taxon>Chiroptera</taxon>
        <taxon>Yinpterochiroptera</taxon>
        <taxon>Pteropodoidea</taxon>
        <taxon>Pteropodidae</taxon>
        <taxon>Rousettinae</taxon>
        <taxon>Rousettus</taxon>
    </lineage>
</organism>
<dbReference type="InterPro" id="IPR001870">
    <property type="entry name" value="B30.2/SPRY"/>
</dbReference>
<feature type="domain" description="B30.2/SPRY" evidence="18">
    <location>
        <begin position="251"/>
        <end position="460"/>
    </location>
</feature>
<evidence type="ECO:0000256" key="7">
    <source>
        <dbReference type="ARBA" id="ARBA00022701"/>
    </source>
</evidence>
<evidence type="ECO:0000259" key="19">
    <source>
        <dbReference type="PROSITE" id="PS51262"/>
    </source>
</evidence>
<evidence type="ECO:0000259" key="18">
    <source>
        <dbReference type="PROSITE" id="PS50188"/>
    </source>
</evidence>
<evidence type="ECO:0000256" key="10">
    <source>
        <dbReference type="ARBA" id="ARBA00023212"/>
    </source>
</evidence>
<comment type="caution">
    <text evidence="20">The sequence shown here is derived from an EMBL/GenBank/DDBJ whole genome shotgun (WGS) entry which is preliminary data.</text>
</comment>
<evidence type="ECO:0000256" key="1">
    <source>
        <dbReference type="ARBA" id="ARBA00004123"/>
    </source>
</evidence>
<evidence type="ECO:0000313" key="20">
    <source>
        <dbReference type="EMBL" id="KAF6401031.1"/>
    </source>
</evidence>
<dbReference type="PROSITE" id="PS51262">
    <property type="entry name" value="COS"/>
    <property type="match status" value="1"/>
</dbReference>
<name>A0A7J8BRF3_ROUAE</name>
<keyword evidence="5" id="KW-0963">Cytoplasm</keyword>
<dbReference type="FunFam" id="2.60.120.920:FF:000034">
    <property type="entry name" value="Fibronectin type III and SPRY domain-containing protein 1"/>
    <property type="match status" value="1"/>
</dbReference>
<dbReference type="InterPro" id="IPR003961">
    <property type="entry name" value="FN3_dom"/>
</dbReference>
<evidence type="ECO:0000256" key="9">
    <source>
        <dbReference type="ARBA" id="ARBA00023054"/>
    </source>
</evidence>
<evidence type="ECO:0000256" key="11">
    <source>
        <dbReference type="ARBA" id="ARBA00023242"/>
    </source>
</evidence>
<dbReference type="GO" id="GO:0051302">
    <property type="term" value="P:regulation of cell division"/>
    <property type="evidence" value="ECO:0007669"/>
    <property type="project" value="TreeGrafter"/>
</dbReference>
<keyword evidence="12" id="KW-0131">Cell cycle</keyword>
<dbReference type="GO" id="GO:0005634">
    <property type="term" value="C:nucleus"/>
    <property type="evidence" value="ECO:0007669"/>
    <property type="project" value="UniProtKB-SubCell"/>
</dbReference>
<evidence type="ECO:0000256" key="14">
    <source>
        <dbReference type="ARBA" id="ARBA00038555"/>
    </source>
</evidence>
<evidence type="ECO:0000256" key="4">
    <source>
        <dbReference type="ARBA" id="ARBA00022481"/>
    </source>
</evidence>
<dbReference type="PANTHER" id="PTHR24099">
    <property type="entry name" value="E3 UBIQUITIN-PROTEIN LIGASE TRIM36-RELATED"/>
    <property type="match status" value="1"/>
</dbReference>
<dbReference type="Gene3D" id="2.60.40.10">
    <property type="entry name" value="Immunoglobulins"/>
    <property type="match status" value="1"/>
</dbReference>
<dbReference type="InterPro" id="IPR043136">
    <property type="entry name" value="B30.2/SPRY_sf"/>
</dbReference>
<dbReference type="SMART" id="SM00502">
    <property type="entry name" value="BBC"/>
    <property type="match status" value="1"/>
</dbReference>
<dbReference type="SUPFAM" id="SSF49899">
    <property type="entry name" value="Concanavalin A-like lectins/glucanases"/>
    <property type="match status" value="1"/>
</dbReference>
<dbReference type="InterPro" id="IPR035742">
    <property type="entry name" value="SPRY/PRY_FSD1"/>
</dbReference>
<dbReference type="GO" id="GO:0005813">
    <property type="term" value="C:centrosome"/>
    <property type="evidence" value="ECO:0007669"/>
    <property type="project" value="UniProtKB-SubCell"/>
</dbReference>
<feature type="coiled-coil region" evidence="16">
    <location>
        <begin position="44"/>
        <end position="104"/>
    </location>
</feature>
<comment type="subcellular location">
    <subcellularLocation>
        <location evidence="3">Cleavage furrow</location>
    </subcellularLocation>
    <subcellularLocation>
        <location evidence="2">Cytoplasm</location>
        <location evidence="2">Cytoskeleton</location>
        <location evidence="2">Microtubule organizing center</location>
        <location evidence="2">Centrosome</location>
    </subcellularLocation>
    <subcellularLocation>
        <location evidence="1">Nucleus</location>
    </subcellularLocation>
</comment>
<evidence type="ECO:0000256" key="2">
    <source>
        <dbReference type="ARBA" id="ARBA00004300"/>
    </source>
</evidence>
<keyword evidence="21" id="KW-1185">Reference proteome</keyword>
<feature type="region of interest" description="Disordered" evidence="17">
    <location>
        <begin position="283"/>
        <end position="320"/>
    </location>
</feature>
<evidence type="ECO:0000256" key="12">
    <source>
        <dbReference type="ARBA" id="ARBA00023306"/>
    </source>
</evidence>
<dbReference type="GO" id="GO:0008017">
    <property type="term" value="F:microtubule binding"/>
    <property type="evidence" value="ECO:0007669"/>
    <property type="project" value="TreeGrafter"/>
</dbReference>